<keyword evidence="2" id="KW-0067">ATP-binding</keyword>
<dbReference type="AlphaFoldDB" id="A0A4P9WN12"/>
<dbReference type="SUPFAM" id="SSF56801">
    <property type="entry name" value="Acetyl-CoA synthetase-like"/>
    <property type="match status" value="1"/>
</dbReference>
<evidence type="ECO:0000256" key="1">
    <source>
        <dbReference type="ARBA" id="ARBA00022741"/>
    </source>
</evidence>
<reference evidence="5" key="1">
    <citation type="journal article" date="2018" name="Nat. Microbiol.">
        <title>Leveraging single-cell genomics to expand the fungal tree of life.</title>
        <authorList>
            <person name="Ahrendt S.R."/>
            <person name="Quandt C.A."/>
            <person name="Ciobanu D."/>
            <person name="Clum A."/>
            <person name="Salamov A."/>
            <person name="Andreopoulos B."/>
            <person name="Cheng J.F."/>
            <person name="Woyke T."/>
            <person name="Pelin A."/>
            <person name="Henrissat B."/>
            <person name="Reynolds N.K."/>
            <person name="Benny G.L."/>
            <person name="Smith M.E."/>
            <person name="James T.Y."/>
            <person name="Grigoriev I.V."/>
        </authorList>
    </citation>
    <scope>NUCLEOTIDE SEQUENCE [LARGE SCALE GENOMIC DNA]</scope>
</reference>
<evidence type="ECO:0000259" key="3">
    <source>
        <dbReference type="Pfam" id="PF00501"/>
    </source>
</evidence>
<accession>A0A4P9WN12</accession>
<dbReference type="Gene3D" id="3.40.50.12780">
    <property type="entry name" value="N-terminal domain of ligase-like"/>
    <property type="match status" value="1"/>
</dbReference>
<keyword evidence="1" id="KW-0547">Nucleotide-binding</keyword>
<dbReference type="GO" id="GO:0005524">
    <property type="term" value="F:ATP binding"/>
    <property type="evidence" value="ECO:0007669"/>
    <property type="project" value="UniProtKB-KW"/>
</dbReference>
<organism evidence="4 5">
    <name type="scientific">Blyttiomyces helicus</name>
    <dbReference type="NCBI Taxonomy" id="388810"/>
    <lineage>
        <taxon>Eukaryota</taxon>
        <taxon>Fungi</taxon>
        <taxon>Fungi incertae sedis</taxon>
        <taxon>Chytridiomycota</taxon>
        <taxon>Chytridiomycota incertae sedis</taxon>
        <taxon>Chytridiomycetes</taxon>
        <taxon>Chytridiomycetes incertae sedis</taxon>
        <taxon>Blyttiomyces</taxon>
    </lineage>
</organism>
<dbReference type="PANTHER" id="PTHR43272">
    <property type="entry name" value="LONG-CHAIN-FATTY-ACID--COA LIGASE"/>
    <property type="match status" value="1"/>
</dbReference>
<gene>
    <name evidence="4" type="ORF">BDK51DRAFT_21855</name>
</gene>
<evidence type="ECO:0000256" key="2">
    <source>
        <dbReference type="ARBA" id="ARBA00022840"/>
    </source>
</evidence>
<sequence length="699" mass="75947">MVFYNLRLTRPPPPAAIYRSAYSPDKLLETLPRANTLHDVLAAGLKAAGANAPYLGHRPILGYAKVPGQDTPKPVWGEYVWQSYATVSDRSKAIGAGLRRIYATVEPESINAKWHAGIYSVNRPEWLITDFAIHAHSLVSVALYDTLGASAAEFVINHSEVPLIVCSLDKVQRLLEIAPKTPGLKVIVSMDPFETLARSQFPASGQILKQWAAEKGILLVTLAEVEALGRKQPLEPRLPTPEDIAAIVFTSGTTGNPKGAIITHRNIVSGYAGMEKQGCTFAPGDAHISYLPLAHCYERLIAVGATYGGGQIGFFRGEVPLLFEDIALLKPTMFASVPRLLNRLADAILLKTVKAGGVKGILFSQAFSAKLQGLKNGTLTHSVWDNTLLKPIRVLLGGRVRFMATGAAPISPEVINLLKICFSCNVLEGFGQTETCAATSATLFDDHRAIGKTGPILANTEVKLVDIPEMDYRSTDKPDPRGEIWLRGPTIFKGYYKDEKKTAEALTEDGWLKTGDVGLFDANGRIKIIDRRKNIFKLAQGEYVAPEKLEVIFSANGTLAQLYVHGDSLQTTLVLVAVPAPESAVKAAIEANILPADTPVPGPPAEGEPAPEIVRQLCKDPRFIKLALDGIVKIGKANKLAGYEIPKKLHLEPEPWTVDDGMLTPTFKVKREIAKNRYRPQIDAMYAEINAEAAPVSKL</sequence>
<dbReference type="EMBL" id="KZ994165">
    <property type="protein sequence ID" value="RKO93635.1"/>
    <property type="molecule type" value="Genomic_DNA"/>
</dbReference>
<dbReference type="GO" id="GO:0004467">
    <property type="term" value="F:long-chain fatty acid-CoA ligase activity"/>
    <property type="evidence" value="ECO:0007669"/>
    <property type="project" value="TreeGrafter"/>
</dbReference>
<dbReference type="GO" id="GO:0005783">
    <property type="term" value="C:endoplasmic reticulum"/>
    <property type="evidence" value="ECO:0007669"/>
    <property type="project" value="TreeGrafter"/>
</dbReference>
<feature type="domain" description="AMP-dependent synthetase/ligase" evidence="3">
    <location>
        <begin position="70"/>
        <end position="496"/>
    </location>
</feature>
<dbReference type="InterPro" id="IPR042099">
    <property type="entry name" value="ANL_N_sf"/>
</dbReference>
<proteinExistence type="predicted"/>
<dbReference type="InterPro" id="IPR020845">
    <property type="entry name" value="AMP-binding_CS"/>
</dbReference>
<dbReference type="PROSITE" id="PS00455">
    <property type="entry name" value="AMP_BINDING"/>
    <property type="match status" value="1"/>
</dbReference>
<dbReference type="OrthoDB" id="1700726at2759"/>
<evidence type="ECO:0000313" key="5">
    <source>
        <dbReference type="Proteomes" id="UP000269721"/>
    </source>
</evidence>
<dbReference type="Proteomes" id="UP000269721">
    <property type="component" value="Unassembled WGS sequence"/>
</dbReference>
<protein>
    <recommendedName>
        <fullName evidence="3">AMP-dependent synthetase/ligase domain-containing protein</fullName>
    </recommendedName>
</protein>
<dbReference type="PANTHER" id="PTHR43272:SF33">
    <property type="entry name" value="AMP-BINDING DOMAIN-CONTAINING PROTEIN-RELATED"/>
    <property type="match status" value="1"/>
</dbReference>
<evidence type="ECO:0000313" key="4">
    <source>
        <dbReference type="EMBL" id="RKO93635.1"/>
    </source>
</evidence>
<name>A0A4P9WN12_9FUNG</name>
<dbReference type="GO" id="GO:0016020">
    <property type="term" value="C:membrane"/>
    <property type="evidence" value="ECO:0007669"/>
    <property type="project" value="TreeGrafter"/>
</dbReference>
<dbReference type="InterPro" id="IPR000873">
    <property type="entry name" value="AMP-dep_synth/lig_dom"/>
</dbReference>
<keyword evidence="5" id="KW-1185">Reference proteome</keyword>
<dbReference type="Pfam" id="PF00501">
    <property type="entry name" value="AMP-binding"/>
    <property type="match status" value="1"/>
</dbReference>